<evidence type="ECO:0000313" key="2">
    <source>
        <dbReference type="Proteomes" id="UP000221101"/>
    </source>
</evidence>
<dbReference type="AlphaFoldDB" id="A0A2D0KY05"/>
<evidence type="ECO:0000313" key="1">
    <source>
        <dbReference type="EMBL" id="PHM68326.1"/>
    </source>
</evidence>
<protein>
    <recommendedName>
        <fullName evidence="3">Transposase</fullName>
    </recommendedName>
</protein>
<dbReference type="EMBL" id="NJCX01000047">
    <property type="protein sequence ID" value="PHM68326.1"/>
    <property type="molecule type" value="Genomic_DNA"/>
</dbReference>
<accession>A0A2D0KY05</accession>
<name>A0A2D0KY05_9GAMM</name>
<reference evidence="1 2" key="1">
    <citation type="journal article" date="2017" name="Nat. Microbiol.">
        <title>Natural product diversity associated with the nematode symbionts Photorhabdus and Xenorhabdus.</title>
        <authorList>
            <person name="Tobias N.J."/>
            <person name="Wolff H."/>
            <person name="Djahanschiri B."/>
            <person name="Grundmann F."/>
            <person name="Kronenwerth M."/>
            <person name="Shi Y.M."/>
            <person name="Simonyi S."/>
            <person name="Grun P."/>
            <person name="Shapiro-Ilan D."/>
            <person name="Pidot S.J."/>
            <person name="Stinear T.P."/>
            <person name="Ebersberger I."/>
            <person name="Bode H.B."/>
        </authorList>
    </citation>
    <scope>NUCLEOTIDE SEQUENCE [LARGE SCALE GENOMIC DNA]</scope>
    <source>
        <strain evidence="1 2">DSM 17907</strain>
    </source>
</reference>
<organism evidence="1 2">
    <name type="scientific">Xenorhabdus kozodoii</name>
    <dbReference type="NCBI Taxonomy" id="351676"/>
    <lineage>
        <taxon>Bacteria</taxon>
        <taxon>Pseudomonadati</taxon>
        <taxon>Pseudomonadota</taxon>
        <taxon>Gammaproteobacteria</taxon>
        <taxon>Enterobacterales</taxon>
        <taxon>Morganellaceae</taxon>
        <taxon>Xenorhabdus</taxon>
    </lineage>
</organism>
<keyword evidence="2" id="KW-1185">Reference proteome</keyword>
<evidence type="ECO:0008006" key="3">
    <source>
        <dbReference type="Google" id="ProtNLM"/>
    </source>
</evidence>
<proteinExistence type="predicted"/>
<comment type="caution">
    <text evidence="1">The sequence shown here is derived from an EMBL/GenBank/DDBJ whole genome shotgun (WGS) entry which is preliminary data.</text>
</comment>
<dbReference type="Proteomes" id="UP000221101">
    <property type="component" value="Unassembled WGS sequence"/>
</dbReference>
<sequence>MFRRLDGYTHFLGKRGKLSRGVWGVIFERGVREGTAKRKNSDLNVDHCRGYKMGQVARRLNRNKKKACPLAVEVIQVEASMLTKNSNGVGRKKPNGKTLANGTVSALATGITRKQFPDTEYRTTAPKNKQGAISC</sequence>
<gene>
    <name evidence="1" type="ORF">Xkoz_03710</name>
</gene>